<keyword evidence="8" id="KW-1185">Reference proteome</keyword>
<feature type="transmembrane region" description="Helical" evidence="5">
    <location>
        <begin position="149"/>
        <end position="170"/>
    </location>
</feature>
<evidence type="ECO:0000256" key="3">
    <source>
        <dbReference type="ARBA" id="ARBA00022989"/>
    </source>
</evidence>
<feature type="transmembrane region" description="Helical" evidence="5">
    <location>
        <begin position="16"/>
        <end position="36"/>
    </location>
</feature>
<feature type="transmembrane region" description="Helical" evidence="5">
    <location>
        <begin position="48"/>
        <end position="67"/>
    </location>
</feature>
<comment type="subcellular location">
    <subcellularLocation>
        <location evidence="1">Membrane</location>
        <topology evidence="1">Multi-pass membrane protein</topology>
    </subcellularLocation>
</comment>
<evidence type="ECO:0000256" key="5">
    <source>
        <dbReference type="SAM" id="Phobius"/>
    </source>
</evidence>
<organism evidence="7 8">
    <name type="scientific">Colletotrichum gloeosporioides</name>
    <name type="common">Anthracnose fungus</name>
    <name type="synonym">Glomerella cingulata</name>
    <dbReference type="NCBI Taxonomy" id="474922"/>
    <lineage>
        <taxon>Eukaryota</taxon>
        <taxon>Fungi</taxon>
        <taxon>Dikarya</taxon>
        <taxon>Ascomycota</taxon>
        <taxon>Pezizomycotina</taxon>
        <taxon>Sordariomycetes</taxon>
        <taxon>Hypocreomycetidae</taxon>
        <taxon>Glomerellales</taxon>
        <taxon>Glomerellaceae</taxon>
        <taxon>Colletotrichum</taxon>
        <taxon>Colletotrichum gloeosporioides species complex</taxon>
    </lineage>
</organism>
<reference evidence="7" key="1">
    <citation type="journal article" date="2020" name="Phytopathology">
        <title>Genome sequence and comparative analysis of Colletotrichum gloeosporioides isolated from Liriodendron leaves.</title>
        <authorList>
            <person name="Fu F.F."/>
            <person name="Hao Z."/>
            <person name="Wang P."/>
            <person name="Lu Y."/>
            <person name="Xue L.J."/>
            <person name="Wei G."/>
            <person name="Tian Y."/>
            <person name="Baishi H."/>
            <person name="Xu H."/>
            <person name="Shi J."/>
            <person name="Cheng T."/>
            <person name="Wang G."/>
            <person name="Yi Y."/>
            <person name="Chen J."/>
        </authorList>
    </citation>
    <scope>NUCLEOTIDE SEQUENCE</scope>
    <source>
        <strain evidence="7">Lc1</strain>
    </source>
</reference>
<dbReference type="GO" id="GO:0016020">
    <property type="term" value="C:membrane"/>
    <property type="evidence" value="ECO:0007669"/>
    <property type="project" value="UniProtKB-SubCell"/>
</dbReference>
<feature type="transmembrane region" description="Helical" evidence="5">
    <location>
        <begin position="360"/>
        <end position="380"/>
    </location>
</feature>
<feature type="transmembrane region" description="Helical" evidence="5">
    <location>
        <begin position="319"/>
        <end position="339"/>
    </location>
</feature>
<keyword evidence="4 5" id="KW-0472">Membrane</keyword>
<evidence type="ECO:0000313" key="7">
    <source>
        <dbReference type="EMBL" id="KAF3807746.1"/>
    </source>
</evidence>
<dbReference type="GeneID" id="69014624"/>
<evidence type="ECO:0000256" key="1">
    <source>
        <dbReference type="ARBA" id="ARBA00004141"/>
    </source>
</evidence>
<feature type="transmembrane region" description="Helical" evidence="5">
    <location>
        <begin position="73"/>
        <end position="92"/>
    </location>
</feature>
<keyword evidence="3 5" id="KW-1133">Transmembrane helix</keyword>
<dbReference type="EMBL" id="WVTB01000027">
    <property type="protein sequence ID" value="KAF3807746.1"/>
    <property type="molecule type" value="Genomic_DNA"/>
</dbReference>
<evidence type="ECO:0000259" key="6">
    <source>
        <dbReference type="Pfam" id="PF13813"/>
    </source>
</evidence>
<keyword evidence="2 5" id="KW-0812">Transmembrane</keyword>
<dbReference type="AlphaFoldDB" id="A0A8H4CPI1"/>
<dbReference type="RefSeq" id="XP_045266905.1">
    <property type="nucleotide sequence ID" value="XM_045407460.1"/>
</dbReference>
<gene>
    <name evidence="7" type="ORF">GCG54_00007479</name>
</gene>
<name>A0A8H4CPI1_COLGL</name>
<feature type="transmembrane region" description="Helical" evidence="5">
    <location>
        <begin position="285"/>
        <end position="304"/>
    </location>
</feature>
<protein>
    <recommendedName>
        <fullName evidence="6">Wax synthase domain-containing protein</fullName>
    </recommendedName>
</protein>
<sequence length="406" mass="47052">MEIGFVKLLRNTELSAVLHGLVPVVWFLTSLPAFVVTIQQRPGRQRWFLLPFNVAGPIICFLQVGRLKAGLDWLWAFTSIIYIFHATSGLYLEQWTIPDTASRSGDFSAERLYASVKAWNNPRRLPLRVSTPQRLFTRRQRAYFTFRKLGLICIHWGIYLATDVGTLFLLRPAPREFAPPGYFHFALDRAALLRTAYSFQWAWLTYFILTVANAIVAIFFVSILQLDEPDEWPSLWGNLLQVHSIRSFWGVFWQNIGSPSQLTYGRFFTRNLLGLKSKVTAEKSFLAFFVFMMSGTIHAATNWMTRNTAPVDDIYGDMVFLLLNFAGGLLEVLVQKLVYTRLKMNKGKENSGTAYSVVRRAFGVFWVFVFFYTIVPPWQFPYIEADFRRRFVPFRMNVQLQRPQLP</sequence>
<feature type="transmembrane region" description="Helical" evidence="5">
    <location>
        <begin position="201"/>
        <end position="224"/>
    </location>
</feature>
<accession>A0A8H4CPI1</accession>
<dbReference type="Proteomes" id="UP000613401">
    <property type="component" value="Unassembled WGS sequence"/>
</dbReference>
<feature type="domain" description="Wax synthase" evidence="6">
    <location>
        <begin position="232"/>
        <end position="311"/>
    </location>
</feature>
<evidence type="ECO:0000256" key="4">
    <source>
        <dbReference type="ARBA" id="ARBA00023136"/>
    </source>
</evidence>
<dbReference type="InterPro" id="IPR032805">
    <property type="entry name" value="Wax_synthase_dom"/>
</dbReference>
<reference evidence="7" key="2">
    <citation type="submission" date="2020-03" db="EMBL/GenBank/DDBJ databases">
        <authorList>
            <person name="Fu F.-F."/>
            <person name="Chen J."/>
        </authorList>
    </citation>
    <scope>NUCLEOTIDE SEQUENCE</scope>
    <source>
        <strain evidence="7">Lc1</strain>
    </source>
</reference>
<evidence type="ECO:0000313" key="8">
    <source>
        <dbReference type="Proteomes" id="UP000613401"/>
    </source>
</evidence>
<dbReference type="Pfam" id="PF13813">
    <property type="entry name" value="MBOAT_2"/>
    <property type="match status" value="1"/>
</dbReference>
<evidence type="ECO:0000256" key="2">
    <source>
        <dbReference type="ARBA" id="ARBA00022692"/>
    </source>
</evidence>
<comment type="caution">
    <text evidence="7">The sequence shown here is derived from an EMBL/GenBank/DDBJ whole genome shotgun (WGS) entry which is preliminary data.</text>
</comment>
<proteinExistence type="predicted"/>